<dbReference type="GO" id="GO:0005524">
    <property type="term" value="F:ATP binding"/>
    <property type="evidence" value="ECO:0007669"/>
    <property type="project" value="InterPro"/>
</dbReference>
<sequence>METILKNQIQNFSSARITENKFADYVLFSLSATMNKSTKFEDDNHYIFREAKYRKQQQMNFKFDQRNGSYYTQFKAQMQSTKVSKKRTLLQIEKSELQIQFNEKGQNVQVFKAFDQKNNVYVVLKIPRFIIKNLNSEQPIAEELQARAKDYAKTRYLQQLIAKQLSHYFNQQCYQNKGNFFPIYYATPYLYKFDIPFFGTKIIYGESYIDLEIPWQKYSNNGSFYLEQYNFTTFSHFTYVKTNKNMIITDLQGKQNLFSDPSIHSKDIEDEGNCREEGYMNFFKFQHAQCTTLCQKLNLPIDQIQKNEQSQTKLKPIIDEFGGYMDKSNLYKICQNCNAQEKLDSIENYKETCKECLEKQLYQEEFQCECCKVTFKRSSNYEQILDTIMNLCPNCHQSKCRMGDWCYYCKGQICQQTVKIIQIDKKSYLICLDAFHYLRQMKCLNCFKDYKFQKLLTSDEYCNNQYTCDDCLSRQQN</sequence>
<dbReference type="AlphaFoldDB" id="A0A8S1MKH3"/>
<evidence type="ECO:0000313" key="6">
    <source>
        <dbReference type="Proteomes" id="UP000692954"/>
    </source>
</evidence>
<dbReference type="SMART" id="SM00811">
    <property type="entry name" value="Alpha_kinase"/>
    <property type="match status" value="1"/>
</dbReference>
<dbReference type="PROSITE" id="PS51158">
    <property type="entry name" value="ALPHA_KINASE"/>
    <property type="match status" value="1"/>
</dbReference>
<dbReference type="PANTHER" id="PTHR47763">
    <property type="entry name" value="ALPHA-PROTEIN KINASE VWKA"/>
    <property type="match status" value="1"/>
</dbReference>
<proteinExistence type="predicted"/>
<keyword evidence="6" id="KW-1185">Reference proteome</keyword>
<keyword evidence="2" id="KW-0808">Transferase</keyword>
<dbReference type="Pfam" id="PF02816">
    <property type="entry name" value="Alpha_kinase"/>
    <property type="match status" value="1"/>
</dbReference>
<dbReference type="CDD" id="cd04515">
    <property type="entry name" value="Alpha_kinase"/>
    <property type="match status" value="1"/>
</dbReference>
<accession>A0A8S1MKH3</accession>
<dbReference type="OrthoDB" id="301415at2759"/>
<dbReference type="InterPro" id="IPR004166">
    <property type="entry name" value="a-kinase_dom"/>
</dbReference>
<gene>
    <name evidence="5" type="ORF">PSON_ATCC_30995.1.T0410337</name>
</gene>
<protein>
    <recommendedName>
        <fullName evidence="4">Alpha-type protein kinase domain-containing protein</fullName>
    </recommendedName>
</protein>
<evidence type="ECO:0000256" key="1">
    <source>
        <dbReference type="ARBA" id="ARBA00022527"/>
    </source>
</evidence>
<keyword evidence="1" id="KW-0723">Serine/threonine-protein kinase</keyword>
<dbReference type="InterPro" id="IPR052969">
    <property type="entry name" value="Thr-specific_kinase-like"/>
</dbReference>
<evidence type="ECO:0000256" key="2">
    <source>
        <dbReference type="ARBA" id="ARBA00022679"/>
    </source>
</evidence>
<dbReference type="PANTHER" id="PTHR47763:SF5">
    <property type="entry name" value="CHROMOSOME UNDETERMINED SCAFFOLD_25, WHOLE GENOME SHOTGUN SEQUENCE"/>
    <property type="match status" value="1"/>
</dbReference>
<evidence type="ECO:0000313" key="5">
    <source>
        <dbReference type="EMBL" id="CAD8081307.1"/>
    </source>
</evidence>
<keyword evidence="3" id="KW-0418">Kinase</keyword>
<dbReference type="GO" id="GO:0004674">
    <property type="term" value="F:protein serine/threonine kinase activity"/>
    <property type="evidence" value="ECO:0007669"/>
    <property type="project" value="UniProtKB-KW"/>
</dbReference>
<feature type="domain" description="Alpha-type protein kinase" evidence="4">
    <location>
        <begin position="62"/>
        <end position="302"/>
    </location>
</feature>
<evidence type="ECO:0000259" key="4">
    <source>
        <dbReference type="PROSITE" id="PS51158"/>
    </source>
</evidence>
<organism evidence="5 6">
    <name type="scientific">Paramecium sonneborni</name>
    <dbReference type="NCBI Taxonomy" id="65129"/>
    <lineage>
        <taxon>Eukaryota</taxon>
        <taxon>Sar</taxon>
        <taxon>Alveolata</taxon>
        <taxon>Ciliophora</taxon>
        <taxon>Intramacronucleata</taxon>
        <taxon>Oligohymenophorea</taxon>
        <taxon>Peniculida</taxon>
        <taxon>Parameciidae</taxon>
        <taxon>Paramecium</taxon>
    </lineage>
</organism>
<comment type="caution">
    <text evidence="5">The sequence shown here is derived from an EMBL/GenBank/DDBJ whole genome shotgun (WGS) entry which is preliminary data.</text>
</comment>
<reference evidence="5" key="1">
    <citation type="submission" date="2021-01" db="EMBL/GenBank/DDBJ databases">
        <authorList>
            <consortium name="Genoscope - CEA"/>
            <person name="William W."/>
        </authorList>
    </citation>
    <scope>NUCLEOTIDE SEQUENCE</scope>
</reference>
<dbReference type="EMBL" id="CAJJDN010000041">
    <property type="protein sequence ID" value="CAD8081307.1"/>
    <property type="molecule type" value="Genomic_DNA"/>
</dbReference>
<dbReference type="Proteomes" id="UP000692954">
    <property type="component" value="Unassembled WGS sequence"/>
</dbReference>
<name>A0A8S1MKH3_9CILI</name>
<dbReference type="GO" id="GO:0005737">
    <property type="term" value="C:cytoplasm"/>
    <property type="evidence" value="ECO:0007669"/>
    <property type="project" value="TreeGrafter"/>
</dbReference>
<evidence type="ECO:0000256" key="3">
    <source>
        <dbReference type="ARBA" id="ARBA00022777"/>
    </source>
</evidence>